<keyword evidence="2" id="KW-1185">Reference proteome</keyword>
<dbReference type="Proteomes" id="UP000634136">
    <property type="component" value="Unassembled WGS sequence"/>
</dbReference>
<dbReference type="AlphaFoldDB" id="A0A834SG30"/>
<proteinExistence type="predicted"/>
<evidence type="ECO:0000313" key="2">
    <source>
        <dbReference type="Proteomes" id="UP000634136"/>
    </source>
</evidence>
<sequence length="69" mass="8269">MIRWNAPGCPNDRYKLNLLRTMAGMVLSISSWLRTHESLATQRRRIGYLSYELVSSWWTRKRPLCDWIL</sequence>
<accession>A0A834SG30</accession>
<gene>
    <name evidence="1" type="ORF">G2W53_041908</name>
</gene>
<comment type="caution">
    <text evidence="1">The sequence shown here is derived from an EMBL/GenBank/DDBJ whole genome shotgun (WGS) entry which is preliminary data.</text>
</comment>
<dbReference type="EMBL" id="JAAIUW010000013">
    <property type="protein sequence ID" value="KAF7802797.1"/>
    <property type="molecule type" value="Genomic_DNA"/>
</dbReference>
<evidence type="ECO:0000313" key="1">
    <source>
        <dbReference type="EMBL" id="KAF7802797.1"/>
    </source>
</evidence>
<protein>
    <submittedName>
        <fullName evidence="1">Uncharacterized protein</fullName>
    </submittedName>
</protein>
<name>A0A834SG30_9FABA</name>
<reference evidence="1" key="1">
    <citation type="submission" date="2020-09" db="EMBL/GenBank/DDBJ databases">
        <title>Genome-Enabled Discovery of Anthraquinone Biosynthesis in Senna tora.</title>
        <authorList>
            <person name="Kang S.-H."/>
            <person name="Pandey R.P."/>
            <person name="Lee C.-M."/>
            <person name="Sim J.-S."/>
            <person name="Jeong J.-T."/>
            <person name="Choi B.-S."/>
            <person name="Jung M."/>
            <person name="Ginzburg D."/>
            <person name="Zhao K."/>
            <person name="Won S.Y."/>
            <person name="Oh T.-J."/>
            <person name="Yu Y."/>
            <person name="Kim N.-H."/>
            <person name="Lee O.R."/>
            <person name="Lee T.-H."/>
            <person name="Bashyal P."/>
            <person name="Kim T.-S."/>
            <person name="Lee W.-H."/>
            <person name="Kawkins C."/>
            <person name="Kim C.-K."/>
            <person name="Kim J.S."/>
            <person name="Ahn B.O."/>
            <person name="Rhee S.Y."/>
            <person name="Sohng J.K."/>
        </authorList>
    </citation>
    <scope>NUCLEOTIDE SEQUENCE</scope>
    <source>
        <tissue evidence="1">Leaf</tissue>
    </source>
</reference>
<organism evidence="1 2">
    <name type="scientific">Senna tora</name>
    <dbReference type="NCBI Taxonomy" id="362788"/>
    <lineage>
        <taxon>Eukaryota</taxon>
        <taxon>Viridiplantae</taxon>
        <taxon>Streptophyta</taxon>
        <taxon>Embryophyta</taxon>
        <taxon>Tracheophyta</taxon>
        <taxon>Spermatophyta</taxon>
        <taxon>Magnoliopsida</taxon>
        <taxon>eudicotyledons</taxon>
        <taxon>Gunneridae</taxon>
        <taxon>Pentapetalae</taxon>
        <taxon>rosids</taxon>
        <taxon>fabids</taxon>
        <taxon>Fabales</taxon>
        <taxon>Fabaceae</taxon>
        <taxon>Caesalpinioideae</taxon>
        <taxon>Cassia clade</taxon>
        <taxon>Senna</taxon>
    </lineage>
</organism>